<dbReference type="InterPro" id="IPR058869">
    <property type="entry name" value="YqzN_YkzM"/>
</dbReference>
<feature type="domain" description="YqzN/YkzM" evidence="1">
    <location>
        <begin position="6"/>
        <end position="55"/>
    </location>
</feature>
<protein>
    <recommendedName>
        <fullName evidence="1">YqzN/YkzM domain-containing protein</fullName>
    </recommendedName>
</protein>
<dbReference type="AlphaFoldDB" id="A0A6N2QYC2"/>
<dbReference type="RefSeq" id="WP_006566120.1">
    <property type="nucleotide sequence ID" value="NZ_BAABZP010000001.1"/>
</dbReference>
<dbReference type="Pfam" id="PF26160">
    <property type="entry name" value="YqzN_YkzM"/>
    <property type="match status" value="1"/>
</dbReference>
<evidence type="ECO:0000313" key="2">
    <source>
        <dbReference type="EMBL" id="VYS73466.1"/>
    </source>
</evidence>
<organism evidence="2">
    <name type="scientific">Anaerostipes caccae</name>
    <dbReference type="NCBI Taxonomy" id="105841"/>
    <lineage>
        <taxon>Bacteria</taxon>
        <taxon>Bacillati</taxon>
        <taxon>Bacillota</taxon>
        <taxon>Clostridia</taxon>
        <taxon>Lachnospirales</taxon>
        <taxon>Lachnospiraceae</taxon>
        <taxon>Anaerostipes</taxon>
    </lineage>
</organism>
<evidence type="ECO:0000259" key="1">
    <source>
        <dbReference type="Pfam" id="PF26160"/>
    </source>
</evidence>
<proteinExistence type="predicted"/>
<dbReference type="EMBL" id="CACRSQ010000002">
    <property type="protein sequence ID" value="VYS73466.1"/>
    <property type="molecule type" value="Genomic_DNA"/>
</dbReference>
<reference evidence="2" key="1">
    <citation type="submission" date="2019-11" db="EMBL/GenBank/DDBJ databases">
        <authorList>
            <person name="Feng L."/>
        </authorList>
    </citation>
    <scope>NUCLEOTIDE SEQUENCE</scope>
    <source>
        <strain evidence="2">AcaccaeLFYP115</strain>
    </source>
</reference>
<gene>
    <name evidence="2" type="ORF">ACLFYP115_00133</name>
</gene>
<name>A0A6N2QYC2_9FIRM</name>
<sequence length="57" mass="6639">MRREQTMYSVEEFACSPEVLEASEDLIRAAFSYAGLEEATEKKAKKIIREFKNKEVH</sequence>
<accession>A0A6N2QYC2</accession>